<dbReference type="Proteomes" id="UP000070544">
    <property type="component" value="Unassembled WGS sequence"/>
</dbReference>
<feature type="compositionally biased region" description="Low complexity" evidence="1">
    <location>
        <begin position="289"/>
        <end position="303"/>
    </location>
</feature>
<feature type="region of interest" description="Disordered" evidence="1">
    <location>
        <begin position="39"/>
        <end position="68"/>
    </location>
</feature>
<evidence type="ECO:0000256" key="1">
    <source>
        <dbReference type="SAM" id="MobiDB-lite"/>
    </source>
</evidence>
<keyword evidence="2" id="KW-0472">Membrane</keyword>
<feature type="region of interest" description="Disordered" evidence="1">
    <location>
        <begin position="281"/>
        <end position="312"/>
    </location>
</feature>
<keyword evidence="2" id="KW-0812">Transmembrane</keyword>
<evidence type="ECO:0000313" key="4">
    <source>
        <dbReference type="Proteomes" id="UP000070544"/>
    </source>
</evidence>
<feature type="compositionally biased region" description="Polar residues" evidence="1">
    <location>
        <begin position="40"/>
        <end position="55"/>
    </location>
</feature>
<evidence type="ECO:0000256" key="2">
    <source>
        <dbReference type="SAM" id="Phobius"/>
    </source>
</evidence>
<keyword evidence="4" id="KW-1185">Reference proteome</keyword>
<sequence>MGEQPSSPSVRPWGSQLLSALDDFDVPRSYGLALAWANSDADSPTHNTPNANSTPAHPPTSARPESAASFKTALEAPSVLDHKKEWPARDPTFYGRRRGSRGGWGWGRWGGVGATASFGGVAIPVSKERKRAYILGAALTVVLVVGLAAGIPLSRRSTGASARTDVDTVSVQAARNAVLDELSPKTATAATAAVGRAQDAQVTVAVAVASSTTAAAAVNATTTSVTTTTTTKAACPPPPPPAIQGRLTFYYPNHPHTPNRSSSGTPTYALPFLPFPSTPIKRTTSWGNTSSTPHFTPHSSPQPARGRREPEPEAVPCTVECGNEGDVGGEDGRPVCAVEGGGGAGEFDRELVGCSADALWCCMDDEDTEEARMGMKKDEQEQEQARKTMEPVDDNERWIARGGVFDFVQKHVWEFISPPLLFDLWSHEDENLHKLPLPLPSLRLHSSHKISPTSSPTDAVSHSTRASCTFSIYVFETLPAPTCIPPLPESSILPPAPGRPQIDPVLAARGQGGPECGGGGVLWGWTGMGADGENGEDARRGTRRTRVWGWVGAVGVDGHGGGWGERRRCAQGDKADPSFGWRHWGVKNRHWNTKGGGKRWRMVKDCGVGGQEERQDLQPPVHVVSSRIYTTIVATGVGVSAVTQLARKAGGGRRKFCEGFYWFKISPSPSPVPSTSA</sequence>
<gene>
    <name evidence="3" type="ORF">M427DRAFT_147094</name>
</gene>
<feature type="transmembrane region" description="Helical" evidence="2">
    <location>
        <begin position="132"/>
        <end position="153"/>
    </location>
</feature>
<keyword evidence="2" id="KW-1133">Transmembrane helix</keyword>
<organism evidence="3 4">
    <name type="scientific">Gonapodya prolifera (strain JEL478)</name>
    <name type="common">Monoblepharis prolifera</name>
    <dbReference type="NCBI Taxonomy" id="1344416"/>
    <lineage>
        <taxon>Eukaryota</taxon>
        <taxon>Fungi</taxon>
        <taxon>Fungi incertae sedis</taxon>
        <taxon>Chytridiomycota</taxon>
        <taxon>Chytridiomycota incertae sedis</taxon>
        <taxon>Monoblepharidomycetes</taxon>
        <taxon>Monoblepharidales</taxon>
        <taxon>Gonapodyaceae</taxon>
        <taxon>Gonapodya</taxon>
    </lineage>
</organism>
<dbReference type="EMBL" id="KQ965788">
    <property type="protein sequence ID" value="KXS12372.1"/>
    <property type="molecule type" value="Genomic_DNA"/>
</dbReference>
<protein>
    <submittedName>
        <fullName evidence="3">Uncharacterized protein</fullName>
    </submittedName>
</protein>
<feature type="transmembrane region" description="Helical" evidence="2">
    <location>
        <begin position="106"/>
        <end position="126"/>
    </location>
</feature>
<proteinExistence type="predicted"/>
<accession>A0A139A6E2</accession>
<dbReference type="AlphaFoldDB" id="A0A139A6E2"/>
<reference evidence="3 4" key="1">
    <citation type="journal article" date="2015" name="Genome Biol. Evol.">
        <title>Phylogenomic analyses indicate that early fungi evolved digesting cell walls of algal ancestors of land plants.</title>
        <authorList>
            <person name="Chang Y."/>
            <person name="Wang S."/>
            <person name="Sekimoto S."/>
            <person name="Aerts A.L."/>
            <person name="Choi C."/>
            <person name="Clum A."/>
            <person name="LaButti K.M."/>
            <person name="Lindquist E.A."/>
            <person name="Yee Ngan C."/>
            <person name="Ohm R.A."/>
            <person name="Salamov A.A."/>
            <person name="Grigoriev I.V."/>
            <person name="Spatafora J.W."/>
            <person name="Berbee M.L."/>
        </authorList>
    </citation>
    <scope>NUCLEOTIDE SEQUENCE [LARGE SCALE GENOMIC DNA]</scope>
    <source>
        <strain evidence="3 4">JEL478</strain>
    </source>
</reference>
<evidence type="ECO:0000313" key="3">
    <source>
        <dbReference type="EMBL" id="KXS12372.1"/>
    </source>
</evidence>
<name>A0A139A6E2_GONPJ</name>